<comment type="caution">
    <text evidence="3">The sequence shown here is derived from an EMBL/GenBank/DDBJ whole genome shotgun (WGS) entry which is preliminary data.</text>
</comment>
<evidence type="ECO:0000313" key="4">
    <source>
        <dbReference type="Proteomes" id="UP000004728"/>
    </source>
</evidence>
<feature type="domain" description="N-acetyltransferase" evidence="2">
    <location>
        <begin position="18"/>
        <end position="105"/>
    </location>
</feature>
<dbReference type="Pfam" id="PF14542">
    <property type="entry name" value="Acetyltransf_CG"/>
    <property type="match status" value="1"/>
</dbReference>
<protein>
    <recommendedName>
        <fullName evidence="2">N-acetyltransferase domain-containing protein</fullName>
    </recommendedName>
</protein>
<dbReference type="Gene3D" id="3.40.630.30">
    <property type="match status" value="1"/>
</dbReference>
<proteinExistence type="predicted"/>
<dbReference type="PANTHER" id="PTHR31435:SF9">
    <property type="entry name" value="PROTEIN NATD1"/>
    <property type="match status" value="1"/>
</dbReference>
<dbReference type="InterPro" id="IPR016181">
    <property type="entry name" value="Acyl_CoA_acyltransferase"/>
</dbReference>
<dbReference type="Proteomes" id="UP000004728">
    <property type="component" value="Unassembled WGS sequence"/>
</dbReference>
<feature type="region of interest" description="Disordered" evidence="1">
    <location>
        <begin position="1"/>
        <end position="20"/>
    </location>
</feature>
<gene>
    <name evidence="3" type="ORF">Y88_2182</name>
</gene>
<dbReference type="PROSITE" id="PS51729">
    <property type="entry name" value="GNAT_YJDJ"/>
    <property type="match status" value="1"/>
</dbReference>
<evidence type="ECO:0000256" key="1">
    <source>
        <dbReference type="SAM" id="MobiDB-lite"/>
    </source>
</evidence>
<dbReference type="OrthoDB" id="9800945at2"/>
<reference evidence="3 4" key="1">
    <citation type="journal article" date="2012" name="J. Bacteriol.">
        <title>Draft Genome Sequence of Novosphingobium nitrogenifigens Y88T.</title>
        <authorList>
            <person name="Strabala T.J."/>
            <person name="Macdonald L."/>
            <person name="Liu V."/>
            <person name="Smit A.M."/>
        </authorList>
    </citation>
    <scope>NUCLEOTIDE SEQUENCE [LARGE SCALE GENOMIC DNA]</scope>
    <source>
        <strain evidence="3 4">DSM 19370</strain>
    </source>
</reference>
<accession>F1Z5D0</accession>
<dbReference type="AlphaFoldDB" id="F1Z5D0"/>
<sequence length="105" mass="11072">MEAMTITLEQGEGAGVSGEGETRGRFVARLPGESATGVLTYFRRGDVLVVDHTLVPTAIGGRGVAARLVDALIAHVRAQGLKVEPQCSYVAVAFDRHPEWGALLA</sequence>
<keyword evidence="4" id="KW-1185">Reference proteome</keyword>
<organism evidence="3 4">
    <name type="scientific">Novosphingobium nitrogenifigens DSM 19370</name>
    <dbReference type="NCBI Taxonomy" id="983920"/>
    <lineage>
        <taxon>Bacteria</taxon>
        <taxon>Pseudomonadati</taxon>
        <taxon>Pseudomonadota</taxon>
        <taxon>Alphaproteobacteria</taxon>
        <taxon>Sphingomonadales</taxon>
        <taxon>Sphingomonadaceae</taxon>
        <taxon>Novosphingobium</taxon>
    </lineage>
</organism>
<dbReference type="InterPro" id="IPR045057">
    <property type="entry name" value="Gcn5-rel_NAT"/>
</dbReference>
<evidence type="ECO:0000259" key="2">
    <source>
        <dbReference type="PROSITE" id="PS51729"/>
    </source>
</evidence>
<name>F1Z5D0_9SPHN</name>
<dbReference type="InterPro" id="IPR031165">
    <property type="entry name" value="GNAT_YJDJ"/>
</dbReference>
<dbReference type="STRING" id="983920.Y88_2182"/>
<dbReference type="InParanoid" id="F1Z5D0"/>
<evidence type="ECO:0000313" key="3">
    <source>
        <dbReference type="EMBL" id="EGD60308.1"/>
    </source>
</evidence>
<dbReference type="PANTHER" id="PTHR31435">
    <property type="entry name" value="PROTEIN NATD1"/>
    <property type="match status" value="1"/>
</dbReference>
<dbReference type="EMBL" id="AEWJ01000023">
    <property type="protein sequence ID" value="EGD60308.1"/>
    <property type="molecule type" value="Genomic_DNA"/>
</dbReference>
<dbReference type="RefSeq" id="WP_008069457.1">
    <property type="nucleotide sequence ID" value="NZ_AQWK01000005.1"/>
</dbReference>
<dbReference type="eggNOG" id="COG2388">
    <property type="taxonomic scope" value="Bacteria"/>
</dbReference>
<dbReference type="SUPFAM" id="SSF55729">
    <property type="entry name" value="Acyl-CoA N-acyltransferases (Nat)"/>
    <property type="match status" value="1"/>
</dbReference>
<dbReference type="HOGENOM" id="CLU_132888_2_0_5"/>